<dbReference type="Proteomes" id="UP001151760">
    <property type="component" value="Unassembled WGS sequence"/>
</dbReference>
<proteinExistence type="predicted"/>
<evidence type="ECO:0000313" key="1">
    <source>
        <dbReference type="EMBL" id="GJT87297.1"/>
    </source>
</evidence>
<comment type="caution">
    <text evidence="1">The sequence shown here is derived from an EMBL/GenBank/DDBJ whole genome shotgun (WGS) entry which is preliminary data.</text>
</comment>
<dbReference type="EMBL" id="BQNB010019626">
    <property type="protein sequence ID" value="GJT87297.1"/>
    <property type="molecule type" value="Genomic_DNA"/>
</dbReference>
<keyword evidence="1" id="KW-0238">DNA-binding</keyword>
<keyword evidence="2" id="KW-1185">Reference proteome</keyword>
<dbReference type="CDD" id="cd04481">
    <property type="entry name" value="RPA1_DBD_B_like"/>
    <property type="match status" value="1"/>
</dbReference>
<reference evidence="1" key="2">
    <citation type="submission" date="2022-01" db="EMBL/GenBank/DDBJ databases">
        <authorList>
            <person name="Yamashiro T."/>
            <person name="Shiraishi A."/>
            <person name="Satake H."/>
            <person name="Nakayama K."/>
        </authorList>
    </citation>
    <scope>NUCLEOTIDE SEQUENCE</scope>
</reference>
<dbReference type="SUPFAM" id="SSF50249">
    <property type="entry name" value="Nucleic acid-binding proteins"/>
    <property type="match status" value="1"/>
</dbReference>
<name>A0ABQ5HJ59_9ASTR</name>
<dbReference type="InterPro" id="IPR012340">
    <property type="entry name" value="NA-bd_OB-fold"/>
</dbReference>
<evidence type="ECO:0000313" key="2">
    <source>
        <dbReference type="Proteomes" id="UP001151760"/>
    </source>
</evidence>
<protein>
    <submittedName>
        <fullName evidence="1">Replication protein A 70 kDa DNA-binding subunit B</fullName>
    </submittedName>
</protein>
<organism evidence="1 2">
    <name type="scientific">Tanacetum coccineum</name>
    <dbReference type="NCBI Taxonomy" id="301880"/>
    <lineage>
        <taxon>Eukaryota</taxon>
        <taxon>Viridiplantae</taxon>
        <taxon>Streptophyta</taxon>
        <taxon>Embryophyta</taxon>
        <taxon>Tracheophyta</taxon>
        <taxon>Spermatophyta</taxon>
        <taxon>Magnoliopsida</taxon>
        <taxon>eudicotyledons</taxon>
        <taxon>Gunneridae</taxon>
        <taxon>Pentapetalae</taxon>
        <taxon>asterids</taxon>
        <taxon>campanulids</taxon>
        <taxon>Asterales</taxon>
        <taxon>Asteraceae</taxon>
        <taxon>Asteroideae</taxon>
        <taxon>Anthemideae</taxon>
        <taxon>Anthemidinae</taxon>
        <taxon>Tanacetum</taxon>
    </lineage>
</organism>
<gene>
    <name evidence="1" type="ORF">Tco_1069014</name>
</gene>
<accession>A0ABQ5HJ59</accession>
<dbReference type="GO" id="GO:0003677">
    <property type="term" value="F:DNA binding"/>
    <property type="evidence" value="ECO:0007669"/>
    <property type="project" value="UniProtKB-KW"/>
</dbReference>
<reference evidence="1" key="1">
    <citation type="journal article" date="2022" name="Int. J. Mol. Sci.">
        <title>Draft Genome of Tanacetum Coccineum: Genomic Comparison of Closely Related Tanacetum-Family Plants.</title>
        <authorList>
            <person name="Yamashiro T."/>
            <person name="Shiraishi A."/>
            <person name="Nakayama K."/>
            <person name="Satake H."/>
        </authorList>
    </citation>
    <scope>NUCLEOTIDE SEQUENCE</scope>
</reference>
<dbReference type="Gene3D" id="2.40.50.140">
    <property type="entry name" value="Nucleic acid-binding proteins"/>
    <property type="match status" value="1"/>
</dbReference>
<sequence length="229" mass="26204">MEQILTQLCDLDPMLDDLKIVARCIGIWKAHPAGNPKDVWSLDCFKPFPNFTLREFAACDVVDVIGTVVSISDSISFNNSGEDKIRRSLILKDFEGRKLKCLFFHGWASKFDNLHLHRETMSHVVMILQLAKIKNFNGKQSISPALYLKKLYLNDDIPEIVALRQRYNEKFNCIVYAKIHKTASTDGLTWDVEYAAVMQQKLRKDNLRPVLLRARTSSKKNGTARSMAQ</sequence>